<dbReference type="Proteomes" id="UP000653305">
    <property type="component" value="Unassembled WGS sequence"/>
</dbReference>
<dbReference type="SMART" id="SM00297">
    <property type="entry name" value="BROMO"/>
    <property type="match status" value="1"/>
</dbReference>
<dbReference type="InterPro" id="IPR038336">
    <property type="entry name" value="NET_sf"/>
</dbReference>
<dbReference type="InterPro" id="IPR036427">
    <property type="entry name" value="Bromodomain-like_sf"/>
</dbReference>
<reference evidence="8" key="1">
    <citation type="submission" date="2020-07" db="EMBL/GenBank/DDBJ databases">
        <title>Ethylene signaling mediates host invasion by parasitic plants.</title>
        <authorList>
            <person name="Yoshida S."/>
        </authorList>
    </citation>
    <scope>NUCLEOTIDE SEQUENCE</scope>
    <source>
        <strain evidence="8">Okayama</strain>
    </source>
</reference>
<evidence type="ECO:0000259" key="7">
    <source>
        <dbReference type="PROSITE" id="PS51525"/>
    </source>
</evidence>
<protein>
    <submittedName>
        <fullName evidence="8">Transcription factor gte2</fullName>
    </submittedName>
</protein>
<feature type="compositionally biased region" description="Acidic residues" evidence="5">
    <location>
        <begin position="537"/>
        <end position="548"/>
    </location>
</feature>
<proteinExistence type="predicted"/>
<dbReference type="PANTHER" id="PTHR45926">
    <property type="entry name" value="OSJNBA0053K19.4 PROTEIN"/>
    <property type="match status" value="1"/>
</dbReference>
<evidence type="ECO:0000256" key="4">
    <source>
        <dbReference type="PROSITE-ProRule" id="PRU00035"/>
    </source>
</evidence>
<dbReference type="OrthoDB" id="907809at2759"/>
<dbReference type="Gene3D" id="1.20.1270.220">
    <property type="match status" value="1"/>
</dbReference>
<dbReference type="SUPFAM" id="SSF47370">
    <property type="entry name" value="Bromodomain"/>
    <property type="match status" value="1"/>
</dbReference>
<dbReference type="Gene3D" id="1.20.920.10">
    <property type="entry name" value="Bromodomain-like"/>
    <property type="match status" value="1"/>
</dbReference>
<name>A0A830CJF9_9LAMI</name>
<evidence type="ECO:0000259" key="6">
    <source>
        <dbReference type="PROSITE" id="PS50014"/>
    </source>
</evidence>
<gene>
    <name evidence="8" type="ORF">PHJA_002087700</name>
</gene>
<keyword evidence="3" id="KW-0804">Transcription</keyword>
<comment type="caution">
    <text evidence="8">The sequence shown here is derived from an EMBL/GenBank/DDBJ whole genome shotgun (WGS) entry which is preliminary data.</text>
</comment>
<sequence length="629" mass="70047">MASAVLASRNETSWAGHMGKIPYSNHHHLNANPNPNPKKQKKFHNAVGNDVAGRFHNVADSPVITQTASDDAYSFNQTSTSRNAANYGGYLTFNVASYSKSELVELRKRLSAELEQIRDLQDRIESGQFSSTGHPRSSAKIKKPFGNKKPIAAFDSAPNRPINNGLDNRYLDAVNFEAMLKDCKQVLGKLMKHKFAYVFRTPVDAVALGLHDYHSIVKIPMDLGTVRAKLAKNSYPSPVEFAADVRLTFNNALLYNPKNDPVNSMADQMLGRFEELFRPIQEKIKSCVNQQSEWEFQEFRTNDRIQFQGNEEFQGNLWNNHNRSLVSSPRGKVKQKPSLVQAPQVPKKVERMQMPMQAHSTASTPSHPPLPPMNQNHQSVQEQIHSHVRAPNSSLMNQDHHQKAGRVKQPKPKAKDEVKREMSMDEKQKLGIGLQNLPQEKMPQLVQIIRKRNDDLAQDGDEIELDIETLDTETLWELDRFVMNWKKFMSKSKRQGPVVNDESAATGVDAPSTPTPDADKVVLSDKNGDLVKKLSKDEDEDVDIDDDMPATSFPPVEIEKDEGVVNGGANVHGHDRGDQRGNASSSSNSSGSSSSDSSSSSGIDSDPCSVSTMCSGIYCFELGISDEWQ</sequence>
<feature type="region of interest" description="Disordered" evidence="5">
    <location>
        <begin position="396"/>
        <end position="420"/>
    </location>
</feature>
<feature type="domain" description="Bromo" evidence="6">
    <location>
        <begin position="191"/>
        <end position="263"/>
    </location>
</feature>
<evidence type="ECO:0000313" key="8">
    <source>
        <dbReference type="EMBL" id="GFP99436.1"/>
    </source>
</evidence>
<evidence type="ECO:0000256" key="2">
    <source>
        <dbReference type="ARBA" id="ARBA00023117"/>
    </source>
</evidence>
<feature type="domain" description="NET" evidence="7">
    <location>
        <begin position="412"/>
        <end position="493"/>
    </location>
</feature>
<feature type="compositionally biased region" description="Basic residues" evidence="5">
    <location>
        <begin position="403"/>
        <end position="412"/>
    </location>
</feature>
<dbReference type="PRINTS" id="PR00503">
    <property type="entry name" value="BROMODOMAIN"/>
</dbReference>
<evidence type="ECO:0000313" key="9">
    <source>
        <dbReference type="Proteomes" id="UP000653305"/>
    </source>
</evidence>
<feature type="compositionally biased region" description="Low complexity" evidence="5">
    <location>
        <begin position="584"/>
        <end position="608"/>
    </location>
</feature>
<evidence type="ECO:0000256" key="3">
    <source>
        <dbReference type="ARBA" id="ARBA00023163"/>
    </source>
</evidence>
<feature type="compositionally biased region" description="Basic and acidic residues" evidence="5">
    <location>
        <begin position="517"/>
        <end position="536"/>
    </location>
</feature>
<dbReference type="PROSITE" id="PS50014">
    <property type="entry name" value="BROMODOMAIN_2"/>
    <property type="match status" value="1"/>
</dbReference>
<dbReference type="InterPro" id="IPR027353">
    <property type="entry name" value="NET_dom"/>
</dbReference>
<dbReference type="Pfam" id="PF17035">
    <property type="entry name" value="BET"/>
    <property type="match status" value="1"/>
</dbReference>
<keyword evidence="9" id="KW-1185">Reference proteome</keyword>
<dbReference type="Pfam" id="PF00439">
    <property type="entry name" value="Bromodomain"/>
    <property type="match status" value="1"/>
</dbReference>
<keyword evidence="2 4" id="KW-0103">Bromodomain</keyword>
<feature type="region of interest" description="Disordered" evidence="5">
    <location>
        <begin position="491"/>
        <end position="608"/>
    </location>
</feature>
<dbReference type="AlphaFoldDB" id="A0A830CJF9"/>
<feature type="region of interest" description="Disordered" evidence="5">
    <location>
        <begin position="354"/>
        <end position="376"/>
    </location>
</feature>
<dbReference type="PROSITE" id="PS51525">
    <property type="entry name" value="NET"/>
    <property type="match status" value="1"/>
</dbReference>
<accession>A0A830CJF9</accession>
<keyword evidence="1" id="KW-0805">Transcription regulation</keyword>
<evidence type="ECO:0000256" key="1">
    <source>
        <dbReference type="ARBA" id="ARBA00023015"/>
    </source>
</evidence>
<evidence type="ECO:0000256" key="5">
    <source>
        <dbReference type="SAM" id="MobiDB-lite"/>
    </source>
</evidence>
<organism evidence="8 9">
    <name type="scientific">Phtheirospermum japonicum</name>
    <dbReference type="NCBI Taxonomy" id="374723"/>
    <lineage>
        <taxon>Eukaryota</taxon>
        <taxon>Viridiplantae</taxon>
        <taxon>Streptophyta</taxon>
        <taxon>Embryophyta</taxon>
        <taxon>Tracheophyta</taxon>
        <taxon>Spermatophyta</taxon>
        <taxon>Magnoliopsida</taxon>
        <taxon>eudicotyledons</taxon>
        <taxon>Gunneridae</taxon>
        <taxon>Pentapetalae</taxon>
        <taxon>asterids</taxon>
        <taxon>lamiids</taxon>
        <taxon>Lamiales</taxon>
        <taxon>Orobanchaceae</taxon>
        <taxon>Orobanchaceae incertae sedis</taxon>
        <taxon>Phtheirospermum</taxon>
    </lineage>
</organism>
<dbReference type="InterPro" id="IPR001487">
    <property type="entry name" value="Bromodomain"/>
</dbReference>
<dbReference type="EMBL" id="BMAC01000572">
    <property type="protein sequence ID" value="GFP99436.1"/>
    <property type="molecule type" value="Genomic_DNA"/>
</dbReference>